<feature type="compositionally biased region" description="Basic and acidic residues" evidence="1">
    <location>
        <begin position="181"/>
        <end position="190"/>
    </location>
</feature>
<dbReference type="SUPFAM" id="SSF52058">
    <property type="entry name" value="L domain-like"/>
    <property type="match status" value="1"/>
</dbReference>
<protein>
    <submittedName>
        <fullName evidence="3">Uncharacterized protein</fullName>
    </submittedName>
</protein>
<keyword evidence="2" id="KW-1133">Transmembrane helix</keyword>
<keyword evidence="2" id="KW-0472">Membrane</keyword>
<organism evidence="3">
    <name type="scientific">Timema bartmani</name>
    <dbReference type="NCBI Taxonomy" id="61472"/>
    <lineage>
        <taxon>Eukaryota</taxon>
        <taxon>Metazoa</taxon>
        <taxon>Ecdysozoa</taxon>
        <taxon>Arthropoda</taxon>
        <taxon>Hexapoda</taxon>
        <taxon>Insecta</taxon>
        <taxon>Pterygota</taxon>
        <taxon>Neoptera</taxon>
        <taxon>Polyneoptera</taxon>
        <taxon>Phasmatodea</taxon>
        <taxon>Timematodea</taxon>
        <taxon>Timematoidea</taxon>
        <taxon>Timematidae</taxon>
        <taxon>Timema</taxon>
    </lineage>
</organism>
<feature type="region of interest" description="Disordered" evidence="1">
    <location>
        <begin position="175"/>
        <end position="204"/>
    </location>
</feature>
<name>A0A7R9F4F4_9NEOP</name>
<dbReference type="EMBL" id="OD568254">
    <property type="protein sequence ID" value="CAD7446730.1"/>
    <property type="molecule type" value="Genomic_DNA"/>
</dbReference>
<evidence type="ECO:0000256" key="1">
    <source>
        <dbReference type="SAM" id="MobiDB-lite"/>
    </source>
</evidence>
<accession>A0A7R9F4F4</accession>
<proteinExistence type="predicted"/>
<dbReference type="AlphaFoldDB" id="A0A7R9F4F4"/>
<evidence type="ECO:0000313" key="3">
    <source>
        <dbReference type="EMBL" id="CAD7446730.1"/>
    </source>
</evidence>
<dbReference type="InterPro" id="IPR032675">
    <property type="entry name" value="LRR_dom_sf"/>
</dbReference>
<evidence type="ECO:0000256" key="2">
    <source>
        <dbReference type="SAM" id="Phobius"/>
    </source>
</evidence>
<feature type="transmembrane region" description="Helical" evidence="2">
    <location>
        <begin position="146"/>
        <end position="168"/>
    </location>
</feature>
<gene>
    <name evidence="3" type="ORF">TBIB3V08_LOCUS9056</name>
</gene>
<sequence length="204" mass="22762">MTGILTPMSSIASNQVHHQSDALDYVATDERDLGQFPRLKFLNVSGNDIISVETSELAGLCQLEQLDLTRNRGLFQDGPSCACLLLSTWIRDKHVELIGNLTFPCQQHESRDRHCNMSDPESEELFSACERGLEVQARRAQAHKTWTIVAISVACCLVLAGVVALGVVRSRRRARRRKTEPKKWQERTLLAEEGGLRSAKPPSP</sequence>
<reference evidence="3" key="1">
    <citation type="submission" date="2020-11" db="EMBL/GenBank/DDBJ databases">
        <authorList>
            <person name="Tran Van P."/>
        </authorList>
    </citation>
    <scope>NUCLEOTIDE SEQUENCE</scope>
</reference>
<dbReference type="Gene3D" id="3.80.10.10">
    <property type="entry name" value="Ribonuclease Inhibitor"/>
    <property type="match status" value="1"/>
</dbReference>
<keyword evidence="2" id="KW-0812">Transmembrane</keyword>